<reference evidence="2" key="1">
    <citation type="journal article" date="2023" name="Mol. Phylogenet. Evol.">
        <title>Genome-scale phylogeny and comparative genomics of the fungal order Sordariales.</title>
        <authorList>
            <person name="Hensen N."/>
            <person name="Bonometti L."/>
            <person name="Westerberg I."/>
            <person name="Brannstrom I.O."/>
            <person name="Guillou S."/>
            <person name="Cros-Aarteil S."/>
            <person name="Calhoun S."/>
            <person name="Haridas S."/>
            <person name="Kuo A."/>
            <person name="Mondo S."/>
            <person name="Pangilinan J."/>
            <person name="Riley R."/>
            <person name="LaButti K."/>
            <person name="Andreopoulos B."/>
            <person name="Lipzen A."/>
            <person name="Chen C."/>
            <person name="Yan M."/>
            <person name="Daum C."/>
            <person name="Ng V."/>
            <person name="Clum A."/>
            <person name="Steindorff A."/>
            <person name="Ohm R.A."/>
            <person name="Martin F."/>
            <person name="Silar P."/>
            <person name="Natvig D.O."/>
            <person name="Lalanne C."/>
            <person name="Gautier V."/>
            <person name="Ament-Velasquez S.L."/>
            <person name="Kruys A."/>
            <person name="Hutchinson M.I."/>
            <person name="Powell A.J."/>
            <person name="Barry K."/>
            <person name="Miller A.N."/>
            <person name="Grigoriev I.V."/>
            <person name="Debuchy R."/>
            <person name="Gladieux P."/>
            <person name="Hiltunen Thoren M."/>
            <person name="Johannesson H."/>
        </authorList>
    </citation>
    <scope>NUCLEOTIDE SEQUENCE</scope>
    <source>
        <strain evidence="2">CBS 757.83</strain>
    </source>
</reference>
<comment type="caution">
    <text evidence="2">The sequence shown here is derived from an EMBL/GenBank/DDBJ whole genome shotgun (WGS) entry which is preliminary data.</text>
</comment>
<dbReference type="AlphaFoldDB" id="A0AAN6PT86"/>
<evidence type="ECO:0000256" key="1">
    <source>
        <dbReference type="SAM" id="Phobius"/>
    </source>
</evidence>
<protein>
    <submittedName>
        <fullName evidence="2">Uncharacterized protein</fullName>
    </submittedName>
</protein>
<name>A0AAN6PT86_9PEZI</name>
<gene>
    <name evidence="2" type="ORF">N658DRAFT_288929</name>
</gene>
<keyword evidence="1" id="KW-0472">Membrane</keyword>
<proteinExistence type="predicted"/>
<sequence length="68" mass="7372">MWARSAIYVLSKGSSLFARCKVADSPRPCFILCLSVIVLSDNGFLIFASSPSFPLDFGRNGEGTFGFC</sequence>
<evidence type="ECO:0000313" key="3">
    <source>
        <dbReference type="Proteomes" id="UP001305647"/>
    </source>
</evidence>
<dbReference type="Proteomes" id="UP001305647">
    <property type="component" value="Unassembled WGS sequence"/>
</dbReference>
<accession>A0AAN6PT86</accession>
<feature type="transmembrane region" description="Helical" evidence="1">
    <location>
        <begin position="29"/>
        <end position="48"/>
    </location>
</feature>
<organism evidence="2 3">
    <name type="scientific">Parathielavia hyrcaniae</name>
    <dbReference type="NCBI Taxonomy" id="113614"/>
    <lineage>
        <taxon>Eukaryota</taxon>
        <taxon>Fungi</taxon>
        <taxon>Dikarya</taxon>
        <taxon>Ascomycota</taxon>
        <taxon>Pezizomycotina</taxon>
        <taxon>Sordariomycetes</taxon>
        <taxon>Sordariomycetidae</taxon>
        <taxon>Sordariales</taxon>
        <taxon>Chaetomiaceae</taxon>
        <taxon>Parathielavia</taxon>
    </lineage>
</organism>
<reference evidence="2" key="2">
    <citation type="submission" date="2023-05" db="EMBL/GenBank/DDBJ databases">
        <authorList>
            <consortium name="Lawrence Berkeley National Laboratory"/>
            <person name="Steindorff A."/>
            <person name="Hensen N."/>
            <person name="Bonometti L."/>
            <person name="Westerberg I."/>
            <person name="Brannstrom I.O."/>
            <person name="Guillou S."/>
            <person name="Cros-Aarteil S."/>
            <person name="Calhoun S."/>
            <person name="Haridas S."/>
            <person name="Kuo A."/>
            <person name="Mondo S."/>
            <person name="Pangilinan J."/>
            <person name="Riley R."/>
            <person name="Labutti K."/>
            <person name="Andreopoulos B."/>
            <person name="Lipzen A."/>
            <person name="Chen C."/>
            <person name="Yanf M."/>
            <person name="Daum C."/>
            <person name="Ng V."/>
            <person name="Clum A."/>
            <person name="Ohm R."/>
            <person name="Martin F."/>
            <person name="Silar P."/>
            <person name="Natvig D."/>
            <person name="Lalanne C."/>
            <person name="Gautier V."/>
            <person name="Ament-Velasquez S.L."/>
            <person name="Kruys A."/>
            <person name="Hutchinson M.I."/>
            <person name="Powell A.J."/>
            <person name="Barry K."/>
            <person name="Miller A.N."/>
            <person name="Grigoriev I.V."/>
            <person name="Debuchy R."/>
            <person name="Gladieux P."/>
            <person name="Thoren M.H."/>
            <person name="Johannesson H."/>
        </authorList>
    </citation>
    <scope>NUCLEOTIDE SEQUENCE</scope>
    <source>
        <strain evidence="2">CBS 757.83</strain>
    </source>
</reference>
<keyword evidence="3" id="KW-1185">Reference proteome</keyword>
<keyword evidence="1" id="KW-0812">Transmembrane</keyword>
<keyword evidence="1" id="KW-1133">Transmembrane helix</keyword>
<evidence type="ECO:0000313" key="2">
    <source>
        <dbReference type="EMBL" id="KAK4097539.1"/>
    </source>
</evidence>
<dbReference type="EMBL" id="MU863673">
    <property type="protein sequence ID" value="KAK4097539.1"/>
    <property type="molecule type" value="Genomic_DNA"/>
</dbReference>